<evidence type="ECO:0000313" key="3">
    <source>
        <dbReference type="Proteomes" id="UP000000305"/>
    </source>
</evidence>
<accession>E9GPI0</accession>
<gene>
    <name evidence="2" type="ORF">DAPPUDRAFT_105109</name>
</gene>
<dbReference type="SUPFAM" id="SSF56219">
    <property type="entry name" value="DNase I-like"/>
    <property type="match status" value="1"/>
</dbReference>
<dbReference type="HOGENOM" id="CLU_974059_0_0_1"/>
<dbReference type="Proteomes" id="UP000000305">
    <property type="component" value="Unassembled WGS sequence"/>
</dbReference>
<dbReference type="STRING" id="6669.E9GPI0"/>
<feature type="transmembrane region" description="Helical" evidence="1">
    <location>
        <begin position="26"/>
        <end position="46"/>
    </location>
</feature>
<keyword evidence="1" id="KW-0472">Membrane</keyword>
<dbReference type="EMBL" id="GL732556">
    <property type="protein sequence ID" value="EFX78672.1"/>
    <property type="molecule type" value="Genomic_DNA"/>
</dbReference>
<dbReference type="PANTHER" id="PTHR46670:SF3">
    <property type="entry name" value="ENDONUCLEASE_EXONUCLEASE_PHOSPHATASE DOMAIN-CONTAINING PROTEIN"/>
    <property type="match status" value="1"/>
</dbReference>
<dbReference type="InParanoid" id="E9GPI0"/>
<name>E9GPI0_DAPPU</name>
<keyword evidence="1" id="KW-1133">Transmembrane helix</keyword>
<dbReference type="PhylomeDB" id="E9GPI0"/>
<dbReference type="InterPro" id="IPR036691">
    <property type="entry name" value="Endo/exonu/phosph_ase_sf"/>
</dbReference>
<dbReference type="AlphaFoldDB" id="E9GPI0"/>
<reference evidence="2 3" key="1">
    <citation type="journal article" date="2011" name="Science">
        <title>The ecoresponsive genome of Daphnia pulex.</title>
        <authorList>
            <person name="Colbourne J.K."/>
            <person name="Pfrender M.E."/>
            <person name="Gilbert D."/>
            <person name="Thomas W.K."/>
            <person name="Tucker A."/>
            <person name="Oakley T.H."/>
            <person name="Tokishita S."/>
            <person name="Aerts A."/>
            <person name="Arnold G.J."/>
            <person name="Basu M.K."/>
            <person name="Bauer D.J."/>
            <person name="Caceres C.E."/>
            <person name="Carmel L."/>
            <person name="Casola C."/>
            <person name="Choi J.H."/>
            <person name="Detter J.C."/>
            <person name="Dong Q."/>
            <person name="Dusheyko S."/>
            <person name="Eads B.D."/>
            <person name="Frohlich T."/>
            <person name="Geiler-Samerotte K.A."/>
            <person name="Gerlach D."/>
            <person name="Hatcher P."/>
            <person name="Jogdeo S."/>
            <person name="Krijgsveld J."/>
            <person name="Kriventseva E.V."/>
            <person name="Kultz D."/>
            <person name="Laforsch C."/>
            <person name="Lindquist E."/>
            <person name="Lopez J."/>
            <person name="Manak J.R."/>
            <person name="Muller J."/>
            <person name="Pangilinan J."/>
            <person name="Patwardhan R.P."/>
            <person name="Pitluck S."/>
            <person name="Pritham E.J."/>
            <person name="Rechtsteiner A."/>
            <person name="Rho M."/>
            <person name="Rogozin I.B."/>
            <person name="Sakarya O."/>
            <person name="Salamov A."/>
            <person name="Schaack S."/>
            <person name="Shapiro H."/>
            <person name="Shiga Y."/>
            <person name="Skalitzky C."/>
            <person name="Smith Z."/>
            <person name="Souvorov A."/>
            <person name="Sung W."/>
            <person name="Tang Z."/>
            <person name="Tsuchiya D."/>
            <person name="Tu H."/>
            <person name="Vos H."/>
            <person name="Wang M."/>
            <person name="Wolf Y.I."/>
            <person name="Yamagata H."/>
            <person name="Yamada T."/>
            <person name="Ye Y."/>
            <person name="Shaw J.R."/>
            <person name="Andrews J."/>
            <person name="Crease T.J."/>
            <person name="Tang H."/>
            <person name="Lucas S.M."/>
            <person name="Robertson H.M."/>
            <person name="Bork P."/>
            <person name="Koonin E.V."/>
            <person name="Zdobnov E.M."/>
            <person name="Grigoriev I.V."/>
            <person name="Lynch M."/>
            <person name="Boore J.L."/>
        </authorList>
    </citation>
    <scope>NUCLEOTIDE SEQUENCE [LARGE SCALE GENOMIC DNA]</scope>
</reference>
<dbReference type="PANTHER" id="PTHR46670">
    <property type="entry name" value="ENDO/EXONUCLEASE/PHOSPHATASE DOMAIN-CONTAINING PROTEIN"/>
    <property type="match status" value="1"/>
</dbReference>
<organism evidence="2 3">
    <name type="scientific">Daphnia pulex</name>
    <name type="common">Water flea</name>
    <dbReference type="NCBI Taxonomy" id="6669"/>
    <lineage>
        <taxon>Eukaryota</taxon>
        <taxon>Metazoa</taxon>
        <taxon>Ecdysozoa</taxon>
        <taxon>Arthropoda</taxon>
        <taxon>Crustacea</taxon>
        <taxon>Branchiopoda</taxon>
        <taxon>Diplostraca</taxon>
        <taxon>Cladocera</taxon>
        <taxon>Anomopoda</taxon>
        <taxon>Daphniidae</taxon>
        <taxon>Daphnia</taxon>
    </lineage>
</organism>
<evidence type="ECO:0008006" key="4">
    <source>
        <dbReference type="Google" id="ProtNLM"/>
    </source>
</evidence>
<sequence>MKLPNGKSVVEGLVTHSMAFSNSHLIVGWFYIAMVVLPVDIVTVLVDWEGHVPTLEFSCGEVSIFQKKRASAQSKGGITKVLPNIHSMSVLCICGCIPRLFYQDGINYLGPVVSPLCFCGEVSNRPPRLCPIVYQRLRSLNLLKRQPTRRGKRRCKSHQLTSLGLVNACSVNKRHEAVSAHLLNFKLDLLAITETWQTSNDDSGLKLACPDGYSFIHTPRCGSIGGGVALIFKSTVVVQSVPVLFVPTSFEWLDLFVRIRHKRFRLIIFLSSTNFIKDSTVFSFSL</sequence>
<evidence type="ECO:0000256" key="1">
    <source>
        <dbReference type="SAM" id="Phobius"/>
    </source>
</evidence>
<proteinExistence type="predicted"/>
<dbReference type="Gene3D" id="3.60.10.10">
    <property type="entry name" value="Endonuclease/exonuclease/phosphatase"/>
    <property type="match status" value="1"/>
</dbReference>
<keyword evidence="1" id="KW-0812">Transmembrane</keyword>
<dbReference type="KEGG" id="dpx:DAPPUDRAFT_105109"/>
<keyword evidence="3" id="KW-1185">Reference proteome</keyword>
<evidence type="ECO:0000313" key="2">
    <source>
        <dbReference type="EMBL" id="EFX78672.1"/>
    </source>
</evidence>
<dbReference type="OrthoDB" id="6781885at2759"/>
<protein>
    <recommendedName>
        <fullName evidence="4">Endonuclease/exonuclease/phosphatase domain-containing protein</fullName>
    </recommendedName>
</protein>